<dbReference type="InterPro" id="IPR036398">
    <property type="entry name" value="CA_dom_sf"/>
</dbReference>
<dbReference type="SUPFAM" id="SSF51069">
    <property type="entry name" value="Carbonic anhydrase"/>
    <property type="match status" value="1"/>
</dbReference>
<evidence type="ECO:0000313" key="10">
    <source>
        <dbReference type="Proteomes" id="UP001178461"/>
    </source>
</evidence>
<keyword evidence="10" id="KW-1185">Reference proteome</keyword>
<dbReference type="SMART" id="SM01057">
    <property type="entry name" value="Carb_anhydrase"/>
    <property type="match status" value="1"/>
</dbReference>
<dbReference type="PROSITE" id="PS51144">
    <property type="entry name" value="ALPHA_CA_2"/>
    <property type="match status" value="1"/>
</dbReference>
<evidence type="ECO:0000256" key="5">
    <source>
        <dbReference type="ARBA" id="ARBA00023180"/>
    </source>
</evidence>
<dbReference type="GO" id="GO:0005886">
    <property type="term" value="C:plasma membrane"/>
    <property type="evidence" value="ECO:0007669"/>
    <property type="project" value="TreeGrafter"/>
</dbReference>
<organism evidence="9 10">
    <name type="scientific">Podarcis lilfordi</name>
    <name type="common">Lilford's wall lizard</name>
    <dbReference type="NCBI Taxonomy" id="74358"/>
    <lineage>
        <taxon>Eukaryota</taxon>
        <taxon>Metazoa</taxon>
        <taxon>Chordata</taxon>
        <taxon>Craniata</taxon>
        <taxon>Vertebrata</taxon>
        <taxon>Euteleostomi</taxon>
        <taxon>Lepidosauria</taxon>
        <taxon>Squamata</taxon>
        <taxon>Bifurcata</taxon>
        <taxon>Unidentata</taxon>
        <taxon>Episquamata</taxon>
        <taxon>Laterata</taxon>
        <taxon>Lacertibaenia</taxon>
        <taxon>Lacertidae</taxon>
        <taxon>Podarcis</taxon>
    </lineage>
</organism>
<dbReference type="Pfam" id="PF00194">
    <property type="entry name" value="Carb_anhydrase"/>
    <property type="match status" value="1"/>
</dbReference>
<dbReference type="PROSITE" id="PS00162">
    <property type="entry name" value="ALPHA_CA_1"/>
    <property type="match status" value="1"/>
</dbReference>
<dbReference type="EC" id="4.2.1.1" evidence="2 7"/>
<name>A0AA35PJ93_9SAUR</name>
<keyword evidence="5" id="KW-0325">Glycoprotein</keyword>
<keyword evidence="6 7" id="KW-0456">Lyase</keyword>
<comment type="similarity">
    <text evidence="1 7">Belongs to the alpha-carbonic anhydrase family.</text>
</comment>
<accession>A0AA35PJ93</accession>
<evidence type="ECO:0000259" key="8">
    <source>
        <dbReference type="PROSITE" id="PS51144"/>
    </source>
</evidence>
<comment type="catalytic activity">
    <reaction evidence="7">
        <text>hydrogencarbonate + H(+) = CO2 + H2O</text>
        <dbReference type="Rhea" id="RHEA:10748"/>
        <dbReference type="ChEBI" id="CHEBI:15377"/>
        <dbReference type="ChEBI" id="CHEBI:15378"/>
        <dbReference type="ChEBI" id="CHEBI:16526"/>
        <dbReference type="ChEBI" id="CHEBI:17544"/>
        <dbReference type="EC" id="4.2.1.1"/>
    </reaction>
</comment>
<dbReference type="FunFam" id="3.10.200.10:FF:000003">
    <property type="entry name" value="Carbonic anhydrase 12"/>
    <property type="match status" value="1"/>
</dbReference>
<evidence type="ECO:0000256" key="4">
    <source>
        <dbReference type="ARBA" id="ARBA00022833"/>
    </source>
</evidence>
<comment type="function">
    <text evidence="7">Reversible hydration of carbon dioxide.</text>
</comment>
<dbReference type="GO" id="GO:0004089">
    <property type="term" value="F:carbonate dehydratase activity"/>
    <property type="evidence" value="ECO:0007669"/>
    <property type="project" value="UniProtKB-UniRule"/>
</dbReference>
<dbReference type="EMBL" id="OX395138">
    <property type="protein sequence ID" value="CAI5791006.1"/>
    <property type="molecule type" value="Genomic_DNA"/>
</dbReference>
<dbReference type="InterPro" id="IPR001148">
    <property type="entry name" value="CA_dom"/>
</dbReference>
<reference evidence="9" key="1">
    <citation type="submission" date="2022-12" db="EMBL/GenBank/DDBJ databases">
        <authorList>
            <person name="Alioto T."/>
            <person name="Alioto T."/>
            <person name="Gomez Garrido J."/>
        </authorList>
    </citation>
    <scope>NUCLEOTIDE SEQUENCE</scope>
</reference>
<evidence type="ECO:0000256" key="3">
    <source>
        <dbReference type="ARBA" id="ARBA00022723"/>
    </source>
</evidence>
<proteinExistence type="inferred from homology"/>
<sequence>MAPFTHLFSCTFSPAYYGFCLGTSDLHCGGPFAFWGMLCQFFRFLVLRQPNMCSPSLITMLLVFGSSFSWPGPDTWSSQGHCNGKRQSPIDIVTSSVRHNPKLGAVTLTGYNDTKKLLEMKNTGKTVDIELGEGLQLSGPGLPATYTAKAFHLHWGDGVHKPGSEHYINGERYSMELHIVHTKNNTSLSEALKDPQGIAVLAFFVQGYEKAQGKTAEAWELFKKKLKDVEEKGEETKFDGSFSLQDLLGRPELDRYYRYPGSLTTPGCDEVVLWTIFADPILVSEDVVHAFPNELHSTDSSTGPHIENNYRPLQNIGDRKVESSAALKHKSAATIASPPQELAEALLVPTNVTLDGTFTRVSSTAENTHSP</sequence>
<dbReference type="PANTHER" id="PTHR18952">
    <property type="entry name" value="CARBONIC ANHYDRASE"/>
    <property type="match status" value="1"/>
</dbReference>
<dbReference type="Proteomes" id="UP001178461">
    <property type="component" value="Chromosome 13"/>
</dbReference>
<comment type="cofactor">
    <cofactor evidence="7">
        <name>Zn(2+)</name>
        <dbReference type="ChEBI" id="CHEBI:29105"/>
    </cofactor>
</comment>
<evidence type="ECO:0000313" key="9">
    <source>
        <dbReference type="EMBL" id="CAI5791006.1"/>
    </source>
</evidence>
<keyword evidence="3 7" id="KW-0479">Metal-binding</keyword>
<evidence type="ECO:0000256" key="7">
    <source>
        <dbReference type="RuleBase" id="RU367011"/>
    </source>
</evidence>
<evidence type="ECO:0000256" key="1">
    <source>
        <dbReference type="ARBA" id="ARBA00010718"/>
    </source>
</evidence>
<dbReference type="Gene3D" id="3.10.200.10">
    <property type="entry name" value="Alpha carbonic anhydrase"/>
    <property type="match status" value="1"/>
</dbReference>
<evidence type="ECO:0000256" key="2">
    <source>
        <dbReference type="ARBA" id="ARBA00012925"/>
    </source>
</evidence>
<dbReference type="InterPro" id="IPR018338">
    <property type="entry name" value="Carbonic_anhydrase_a-class_CS"/>
</dbReference>
<evidence type="ECO:0000256" key="6">
    <source>
        <dbReference type="ARBA" id="ARBA00023239"/>
    </source>
</evidence>
<dbReference type="AlphaFoldDB" id="A0AA35PJ93"/>
<feature type="domain" description="Alpha-carbonic anhydrase" evidence="8">
    <location>
        <begin position="66"/>
        <end position="325"/>
    </location>
</feature>
<protein>
    <recommendedName>
        <fullName evidence="2 7">Carbonic anhydrase</fullName>
        <ecNumber evidence="2 7">4.2.1.1</ecNumber>
    </recommendedName>
</protein>
<dbReference type="PANTHER" id="PTHR18952:SF200">
    <property type="entry name" value="CARBONIC ANHYDRASE"/>
    <property type="match status" value="1"/>
</dbReference>
<dbReference type="GO" id="GO:0008270">
    <property type="term" value="F:zinc ion binding"/>
    <property type="evidence" value="ECO:0007669"/>
    <property type="project" value="UniProtKB-UniRule"/>
</dbReference>
<gene>
    <name evidence="9" type="ORF">PODLI_1B026587</name>
</gene>
<dbReference type="InterPro" id="IPR023561">
    <property type="entry name" value="Carbonic_anhydrase_a-class"/>
</dbReference>
<keyword evidence="4 7" id="KW-0862">Zinc</keyword>